<evidence type="ECO:0000313" key="2">
    <source>
        <dbReference type="EMBL" id="EEN42143.1"/>
    </source>
</evidence>
<keyword evidence="1" id="KW-1133">Transmembrane helix</keyword>
<keyword evidence="1" id="KW-0472">Membrane</keyword>
<evidence type="ECO:0000256" key="1">
    <source>
        <dbReference type="SAM" id="Phobius"/>
    </source>
</evidence>
<keyword evidence="1" id="KW-0812">Transmembrane</keyword>
<feature type="transmembrane region" description="Helical" evidence="1">
    <location>
        <begin position="15"/>
        <end position="36"/>
    </location>
</feature>
<dbReference type="AlphaFoldDB" id="C3ZZ83"/>
<protein>
    <submittedName>
        <fullName evidence="2">Uncharacterized protein</fullName>
    </submittedName>
</protein>
<name>C3ZZ83_BRAFL</name>
<gene>
    <name evidence="2" type="ORF">BRAFLDRAFT_105919</name>
</gene>
<dbReference type="InParanoid" id="C3ZZ83"/>
<reference evidence="2" key="1">
    <citation type="journal article" date="2008" name="Nature">
        <title>The amphioxus genome and the evolution of the chordate karyotype.</title>
        <authorList>
            <consortium name="US DOE Joint Genome Institute (JGI-PGF)"/>
            <person name="Putnam N.H."/>
            <person name="Butts T."/>
            <person name="Ferrier D.E.K."/>
            <person name="Furlong R.F."/>
            <person name="Hellsten U."/>
            <person name="Kawashima T."/>
            <person name="Robinson-Rechavi M."/>
            <person name="Shoguchi E."/>
            <person name="Terry A."/>
            <person name="Yu J.-K."/>
            <person name="Benito-Gutierrez E.L."/>
            <person name="Dubchak I."/>
            <person name="Garcia-Fernandez J."/>
            <person name="Gibson-Brown J.J."/>
            <person name="Grigoriev I.V."/>
            <person name="Horton A.C."/>
            <person name="de Jong P.J."/>
            <person name="Jurka J."/>
            <person name="Kapitonov V.V."/>
            <person name="Kohara Y."/>
            <person name="Kuroki Y."/>
            <person name="Lindquist E."/>
            <person name="Lucas S."/>
            <person name="Osoegawa K."/>
            <person name="Pennacchio L.A."/>
            <person name="Salamov A.A."/>
            <person name="Satou Y."/>
            <person name="Sauka-Spengler T."/>
            <person name="Schmutz J."/>
            <person name="Shin-I T."/>
            <person name="Toyoda A."/>
            <person name="Bronner-Fraser M."/>
            <person name="Fujiyama A."/>
            <person name="Holland L.Z."/>
            <person name="Holland P.W.H."/>
            <person name="Satoh N."/>
            <person name="Rokhsar D.S."/>
        </authorList>
    </citation>
    <scope>NUCLEOTIDE SEQUENCE [LARGE SCALE GENOMIC DNA]</scope>
    <source>
        <strain evidence="2">S238N-H82</strain>
        <tissue evidence="2">Testes</tissue>
    </source>
</reference>
<sequence>MTGVPELDAETFLNWYLTVFLTLFVATGILVIRAVCEYPYIRDVRAAYDYPYRQDVTLEGGLGRLGDGPAPDAPVADIATVEDGDTSLFLSDAAERRRSSVLLVRSGFKKKLRRRASNLV</sequence>
<proteinExistence type="predicted"/>
<dbReference type="EMBL" id="GG666744">
    <property type="protein sequence ID" value="EEN42143.1"/>
    <property type="molecule type" value="Genomic_DNA"/>
</dbReference>
<accession>C3ZZ83</accession>
<organism>
    <name type="scientific">Branchiostoma floridae</name>
    <name type="common">Florida lancelet</name>
    <name type="synonym">Amphioxus</name>
    <dbReference type="NCBI Taxonomy" id="7739"/>
    <lineage>
        <taxon>Eukaryota</taxon>
        <taxon>Metazoa</taxon>
        <taxon>Chordata</taxon>
        <taxon>Cephalochordata</taxon>
        <taxon>Leptocardii</taxon>
        <taxon>Amphioxiformes</taxon>
        <taxon>Branchiostomatidae</taxon>
        <taxon>Branchiostoma</taxon>
    </lineage>
</organism>